<feature type="compositionally biased region" description="Basic and acidic residues" evidence="1">
    <location>
        <begin position="54"/>
        <end position="66"/>
    </location>
</feature>
<sequence>MAQPSSPEAPRHPSSQADLLEFPRRRLVQRPTVTANLSSTLDLGAASPARRVIREAAHVLTKDHQSDFGYPQPSPRHAHPGNSPSYQTEVTRRSGCTLTSPRKQRSFEEELQEASAWTPSTATPSQSNPASAWSPIRFGSPSPRPIAVSSPGSPVRRRMAELDLLIAEAESQVQSLELWWRSIRTPEDKELPSHRINLEKLVQSAVAALQPAVGRARALEQDAQVRAPLAQRRASLAELDLRLERIVSDLSCEALSPKHGRMGGVAASFCASEASPKAPSVSQEMVQEIEDAELRAEARPGEDMPRVPSDEAVKTLQEALAAERSARLQLEATVKELIAKLESAERNEQEAPAPLAAEPPNAAPSTAAPTAAEPSNATPANAVAHDVSPADAEPSAMASTAAPYAPDSSVPPVQEGTRESPV</sequence>
<name>A0AA36HM93_9DINO</name>
<feature type="region of interest" description="Disordered" evidence="1">
    <location>
        <begin position="343"/>
        <end position="422"/>
    </location>
</feature>
<evidence type="ECO:0000256" key="1">
    <source>
        <dbReference type="SAM" id="MobiDB-lite"/>
    </source>
</evidence>
<feature type="compositionally biased region" description="Low complexity" evidence="1">
    <location>
        <begin position="351"/>
        <end position="382"/>
    </location>
</feature>
<feature type="compositionally biased region" description="Polar residues" evidence="1">
    <location>
        <begin position="82"/>
        <end position="101"/>
    </location>
</feature>
<keyword evidence="3" id="KW-1185">Reference proteome</keyword>
<protein>
    <submittedName>
        <fullName evidence="2">Uncharacterized protein</fullName>
    </submittedName>
</protein>
<dbReference type="EMBL" id="CAUJNA010000096">
    <property type="protein sequence ID" value="CAJ1371749.1"/>
    <property type="molecule type" value="Genomic_DNA"/>
</dbReference>
<dbReference type="AlphaFoldDB" id="A0AA36HM93"/>
<feature type="compositionally biased region" description="Polar residues" evidence="1">
    <location>
        <begin position="115"/>
        <end position="131"/>
    </location>
</feature>
<evidence type="ECO:0000313" key="3">
    <source>
        <dbReference type="Proteomes" id="UP001178507"/>
    </source>
</evidence>
<feature type="region of interest" description="Disordered" evidence="1">
    <location>
        <begin position="1"/>
        <end position="25"/>
    </location>
</feature>
<gene>
    <name evidence="2" type="ORF">EVOR1521_LOCUS1997</name>
</gene>
<proteinExistence type="predicted"/>
<comment type="caution">
    <text evidence="2">The sequence shown here is derived from an EMBL/GenBank/DDBJ whole genome shotgun (WGS) entry which is preliminary data.</text>
</comment>
<evidence type="ECO:0000313" key="2">
    <source>
        <dbReference type="EMBL" id="CAJ1371749.1"/>
    </source>
</evidence>
<reference evidence="2" key="1">
    <citation type="submission" date="2023-08" db="EMBL/GenBank/DDBJ databases">
        <authorList>
            <person name="Chen Y."/>
            <person name="Shah S."/>
            <person name="Dougan E. K."/>
            <person name="Thang M."/>
            <person name="Chan C."/>
        </authorList>
    </citation>
    <scope>NUCLEOTIDE SEQUENCE</scope>
</reference>
<organism evidence="2 3">
    <name type="scientific">Effrenium voratum</name>
    <dbReference type="NCBI Taxonomy" id="2562239"/>
    <lineage>
        <taxon>Eukaryota</taxon>
        <taxon>Sar</taxon>
        <taxon>Alveolata</taxon>
        <taxon>Dinophyceae</taxon>
        <taxon>Suessiales</taxon>
        <taxon>Symbiodiniaceae</taxon>
        <taxon>Effrenium</taxon>
    </lineage>
</organism>
<dbReference type="Proteomes" id="UP001178507">
    <property type="component" value="Unassembled WGS sequence"/>
</dbReference>
<accession>A0AA36HM93</accession>
<feature type="region of interest" description="Disordered" evidence="1">
    <location>
        <begin position="54"/>
        <end position="153"/>
    </location>
</feature>